<feature type="domain" description="Methyl-accepting transducer" evidence="9">
    <location>
        <begin position="290"/>
        <end position="526"/>
    </location>
</feature>
<evidence type="ECO:0000256" key="2">
    <source>
        <dbReference type="ARBA" id="ARBA00022475"/>
    </source>
</evidence>
<organism evidence="11 12">
    <name type="scientific">Cohnella hongkongensis</name>
    <dbReference type="NCBI Taxonomy" id="178337"/>
    <lineage>
        <taxon>Bacteria</taxon>
        <taxon>Bacillati</taxon>
        <taxon>Bacillota</taxon>
        <taxon>Bacilli</taxon>
        <taxon>Bacillales</taxon>
        <taxon>Paenibacillaceae</taxon>
        <taxon>Cohnella</taxon>
    </lineage>
</organism>
<evidence type="ECO:0000256" key="4">
    <source>
        <dbReference type="ARBA" id="ARBA00023224"/>
    </source>
</evidence>
<dbReference type="SUPFAM" id="SSF58104">
    <property type="entry name" value="Methyl-accepting chemotaxis protein (MCP) signaling domain"/>
    <property type="match status" value="1"/>
</dbReference>
<comment type="subcellular location">
    <subcellularLocation>
        <location evidence="1">Cell membrane</location>
    </subcellularLocation>
</comment>
<dbReference type="PANTHER" id="PTHR32089">
    <property type="entry name" value="METHYL-ACCEPTING CHEMOTAXIS PROTEIN MCPB"/>
    <property type="match status" value="1"/>
</dbReference>
<sequence length="576" mass="62324">MSKLSAFILAVLVLLSSALVYMQIENTKKASEEAIGQFSIHTAEAYAGQFDLQAYENFLQDAQENELYWSLREEINRYRLQIGALYVYTVKIDEQKQPLLLIDGQPRDSDAASPIGEVTDMPREAIDAILDGRSAKTGIIRNPEYGNYISSFAPLRNGSGEVIGAIGIDTDVSVSQTIYREVIGENTLLFVLTGVLTIVFFVLIVLFLSRALRPLGAIVRGAEAMARGDLAEAKAHLGAGRSSPNDEIGQAYSAMMRMIERLGVTLGEVLKDIELTARDLVQSTERFGSEAERMIAMNAELEQAAAQLADGADSQRIGAAQSAKAMEDITAAIHKASEASSSVTEASGEALDSAEEGSDSIRSLREQVLAMAAVAVQTTQSVRELNTYMEEIEPVLRSITDIADQTKLLALNASIEAARAGEHGAGFAVVAGEVRKLAESSSESVERITSLLHQIKQESRQIDERMQIGNEGMRQGSELSDRAETLFNLTMERFGHVNGQIQEVSAVIEEVLASAEEVAASAEQISQISARTAKSTGSIERMSAHQSEAAKLIADTAGMLRERSNRLEAAVAKFKL</sequence>
<dbReference type="InterPro" id="IPR003660">
    <property type="entry name" value="HAMP_dom"/>
</dbReference>
<name>A0ABV9FD92_9BACL</name>
<keyword evidence="4 6" id="KW-0807">Transducer</keyword>
<feature type="region of interest" description="Disordered" evidence="7">
    <location>
        <begin position="336"/>
        <end position="358"/>
    </location>
</feature>
<evidence type="ECO:0000256" key="5">
    <source>
        <dbReference type="ARBA" id="ARBA00029447"/>
    </source>
</evidence>
<dbReference type="Pfam" id="PF00015">
    <property type="entry name" value="MCPsignal"/>
    <property type="match status" value="1"/>
</dbReference>
<evidence type="ECO:0000256" key="8">
    <source>
        <dbReference type="SAM" id="Phobius"/>
    </source>
</evidence>
<protein>
    <submittedName>
        <fullName evidence="11">Methyl-accepting chemotaxis protein</fullName>
    </submittedName>
</protein>
<evidence type="ECO:0000259" key="9">
    <source>
        <dbReference type="PROSITE" id="PS50111"/>
    </source>
</evidence>
<comment type="caution">
    <text evidence="11">The sequence shown here is derived from an EMBL/GenBank/DDBJ whole genome shotgun (WGS) entry which is preliminary data.</text>
</comment>
<dbReference type="CDD" id="cd06225">
    <property type="entry name" value="HAMP"/>
    <property type="match status" value="1"/>
</dbReference>
<dbReference type="PROSITE" id="PS50885">
    <property type="entry name" value="HAMP"/>
    <property type="match status" value="1"/>
</dbReference>
<gene>
    <name evidence="11" type="ORF">ACFO3S_16860</name>
</gene>
<dbReference type="Gene3D" id="6.10.340.10">
    <property type="match status" value="1"/>
</dbReference>
<dbReference type="SUPFAM" id="SSF103190">
    <property type="entry name" value="Sensory domain-like"/>
    <property type="match status" value="1"/>
</dbReference>
<evidence type="ECO:0000256" key="1">
    <source>
        <dbReference type="ARBA" id="ARBA00004236"/>
    </source>
</evidence>
<dbReference type="InterPro" id="IPR004089">
    <property type="entry name" value="MCPsignal_dom"/>
</dbReference>
<evidence type="ECO:0000256" key="7">
    <source>
        <dbReference type="SAM" id="MobiDB-lite"/>
    </source>
</evidence>
<dbReference type="SMART" id="SM00304">
    <property type="entry name" value="HAMP"/>
    <property type="match status" value="1"/>
</dbReference>
<feature type="domain" description="HAMP" evidence="10">
    <location>
        <begin position="209"/>
        <end position="267"/>
    </location>
</feature>
<keyword evidence="8" id="KW-0812">Transmembrane</keyword>
<keyword evidence="2" id="KW-1003">Cell membrane</keyword>
<evidence type="ECO:0000259" key="10">
    <source>
        <dbReference type="PROSITE" id="PS50885"/>
    </source>
</evidence>
<keyword evidence="12" id="KW-1185">Reference proteome</keyword>
<dbReference type="RefSeq" id="WP_378098592.1">
    <property type="nucleotide sequence ID" value="NZ_JBHSEP010000012.1"/>
</dbReference>
<evidence type="ECO:0000313" key="11">
    <source>
        <dbReference type="EMBL" id="MFC4599928.1"/>
    </source>
</evidence>
<evidence type="ECO:0000256" key="6">
    <source>
        <dbReference type="PROSITE-ProRule" id="PRU00284"/>
    </source>
</evidence>
<evidence type="ECO:0000313" key="12">
    <source>
        <dbReference type="Proteomes" id="UP001596028"/>
    </source>
</evidence>
<dbReference type="PANTHER" id="PTHR32089:SF112">
    <property type="entry name" value="LYSOZYME-LIKE PROTEIN-RELATED"/>
    <property type="match status" value="1"/>
</dbReference>
<keyword evidence="8" id="KW-1133">Transmembrane helix</keyword>
<feature type="compositionally biased region" description="Low complexity" evidence="7">
    <location>
        <begin position="338"/>
        <end position="350"/>
    </location>
</feature>
<dbReference type="Proteomes" id="UP001596028">
    <property type="component" value="Unassembled WGS sequence"/>
</dbReference>
<feature type="transmembrane region" description="Helical" evidence="8">
    <location>
        <begin position="188"/>
        <end position="208"/>
    </location>
</feature>
<reference evidence="12" key="1">
    <citation type="journal article" date="2019" name="Int. J. Syst. Evol. Microbiol.">
        <title>The Global Catalogue of Microorganisms (GCM) 10K type strain sequencing project: providing services to taxonomists for standard genome sequencing and annotation.</title>
        <authorList>
            <consortium name="The Broad Institute Genomics Platform"/>
            <consortium name="The Broad Institute Genome Sequencing Center for Infectious Disease"/>
            <person name="Wu L."/>
            <person name="Ma J."/>
        </authorList>
    </citation>
    <scope>NUCLEOTIDE SEQUENCE [LARGE SCALE GENOMIC DNA]</scope>
    <source>
        <strain evidence="12">CCUG 49571</strain>
    </source>
</reference>
<dbReference type="EMBL" id="JBHSEP010000012">
    <property type="protein sequence ID" value="MFC4599928.1"/>
    <property type="molecule type" value="Genomic_DNA"/>
</dbReference>
<accession>A0ABV9FD92</accession>
<keyword evidence="3 8" id="KW-0472">Membrane</keyword>
<comment type="similarity">
    <text evidence="5">Belongs to the methyl-accepting chemotaxis (MCP) protein family.</text>
</comment>
<evidence type="ECO:0000256" key="3">
    <source>
        <dbReference type="ARBA" id="ARBA00023136"/>
    </source>
</evidence>
<dbReference type="PROSITE" id="PS50111">
    <property type="entry name" value="CHEMOTAXIS_TRANSDUC_2"/>
    <property type="match status" value="1"/>
</dbReference>
<dbReference type="SMART" id="SM00283">
    <property type="entry name" value="MA"/>
    <property type="match status" value="1"/>
</dbReference>
<proteinExistence type="inferred from homology"/>
<dbReference type="Gene3D" id="1.10.287.950">
    <property type="entry name" value="Methyl-accepting chemotaxis protein"/>
    <property type="match status" value="1"/>
</dbReference>
<dbReference type="InterPro" id="IPR029151">
    <property type="entry name" value="Sensor-like_sf"/>
</dbReference>